<dbReference type="GO" id="GO:0005886">
    <property type="term" value="C:plasma membrane"/>
    <property type="evidence" value="ECO:0007669"/>
    <property type="project" value="UniProtKB-SubCell"/>
</dbReference>
<feature type="domain" description="Major facilitator superfamily (MFS) profile" evidence="7">
    <location>
        <begin position="19"/>
        <end position="400"/>
    </location>
</feature>
<dbReference type="Proteomes" id="UP000675920">
    <property type="component" value="Unplaced"/>
</dbReference>
<feature type="transmembrane region" description="Helical" evidence="6">
    <location>
        <begin position="244"/>
        <end position="270"/>
    </location>
</feature>
<evidence type="ECO:0000313" key="8">
    <source>
        <dbReference type="Proteomes" id="UP000675920"/>
    </source>
</evidence>
<evidence type="ECO:0000256" key="5">
    <source>
        <dbReference type="ARBA" id="ARBA00023136"/>
    </source>
</evidence>
<dbReference type="GO" id="GO:0022857">
    <property type="term" value="F:transmembrane transporter activity"/>
    <property type="evidence" value="ECO:0007669"/>
    <property type="project" value="InterPro"/>
</dbReference>
<dbReference type="InterPro" id="IPR050189">
    <property type="entry name" value="MFS_Efflux_Transporters"/>
</dbReference>
<feature type="transmembrane region" description="Helical" evidence="6">
    <location>
        <begin position="171"/>
        <end position="190"/>
    </location>
</feature>
<feature type="transmembrane region" description="Helical" evidence="6">
    <location>
        <begin position="378"/>
        <end position="396"/>
    </location>
</feature>
<keyword evidence="5 6" id="KW-0472">Membrane</keyword>
<keyword evidence="3 6" id="KW-0812">Transmembrane</keyword>
<dbReference type="AlphaFoldDB" id="A0A8B6X8E5"/>
<feature type="transmembrane region" description="Helical" evidence="6">
    <location>
        <begin position="143"/>
        <end position="165"/>
    </location>
</feature>
<evidence type="ECO:0000256" key="6">
    <source>
        <dbReference type="SAM" id="Phobius"/>
    </source>
</evidence>
<keyword evidence="2" id="KW-1003">Cell membrane</keyword>
<proteinExistence type="predicted"/>
<protein>
    <submittedName>
        <fullName evidence="9">MFS transporter</fullName>
    </submittedName>
</protein>
<dbReference type="PANTHER" id="PTHR43124">
    <property type="entry name" value="PURINE EFFLUX PUMP PBUE"/>
    <property type="match status" value="1"/>
</dbReference>
<organism evidence="8 9">
    <name type="scientific">Derxia gummosa DSM 723</name>
    <dbReference type="NCBI Taxonomy" id="1121388"/>
    <lineage>
        <taxon>Bacteria</taxon>
        <taxon>Pseudomonadati</taxon>
        <taxon>Pseudomonadota</taxon>
        <taxon>Betaproteobacteria</taxon>
        <taxon>Burkholderiales</taxon>
        <taxon>Alcaligenaceae</taxon>
        <taxon>Derxia</taxon>
    </lineage>
</organism>
<accession>A0A8B6X8E5</accession>
<dbReference type="RefSeq" id="WP_051378294.1">
    <property type="nucleotide sequence ID" value="NZ_AXWS01000008.1"/>
</dbReference>
<keyword evidence="8" id="KW-1185">Reference proteome</keyword>
<feature type="transmembrane region" description="Helical" evidence="6">
    <location>
        <begin position="114"/>
        <end position="131"/>
    </location>
</feature>
<evidence type="ECO:0000313" key="9">
    <source>
        <dbReference type="RefSeq" id="WP_051378294.1"/>
    </source>
</evidence>
<evidence type="ECO:0000259" key="7">
    <source>
        <dbReference type="PROSITE" id="PS50850"/>
    </source>
</evidence>
<feature type="transmembrane region" description="Helical" evidence="6">
    <location>
        <begin position="336"/>
        <end position="358"/>
    </location>
</feature>
<keyword evidence="4 6" id="KW-1133">Transmembrane helix</keyword>
<dbReference type="InterPro" id="IPR036259">
    <property type="entry name" value="MFS_trans_sf"/>
</dbReference>
<evidence type="ECO:0000256" key="2">
    <source>
        <dbReference type="ARBA" id="ARBA00022475"/>
    </source>
</evidence>
<dbReference type="OrthoDB" id="7029536at2"/>
<dbReference type="PANTHER" id="PTHR43124:SF10">
    <property type="entry name" value="PURINE EFFLUX PUMP PBUE"/>
    <property type="match status" value="1"/>
</dbReference>
<feature type="transmembrane region" description="Helical" evidence="6">
    <location>
        <begin position="309"/>
        <end position="329"/>
    </location>
</feature>
<name>A0A8B6X8E5_9BURK</name>
<evidence type="ECO:0000256" key="1">
    <source>
        <dbReference type="ARBA" id="ARBA00004651"/>
    </source>
</evidence>
<evidence type="ECO:0000256" key="4">
    <source>
        <dbReference type="ARBA" id="ARBA00022989"/>
    </source>
</evidence>
<feature type="transmembrane region" description="Helical" evidence="6">
    <location>
        <begin position="85"/>
        <end position="108"/>
    </location>
</feature>
<dbReference type="Pfam" id="PF07690">
    <property type="entry name" value="MFS_1"/>
    <property type="match status" value="1"/>
</dbReference>
<reference evidence="9" key="1">
    <citation type="submission" date="2025-08" db="UniProtKB">
        <authorList>
            <consortium name="RefSeq"/>
        </authorList>
    </citation>
    <scope>IDENTIFICATION</scope>
</reference>
<feature type="transmembrane region" description="Helical" evidence="6">
    <location>
        <begin position="20"/>
        <end position="42"/>
    </location>
</feature>
<comment type="subcellular location">
    <subcellularLocation>
        <location evidence="1">Cell membrane</location>
        <topology evidence="1">Multi-pass membrane protein</topology>
    </subcellularLocation>
</comment>
<sequence length="400" mass="39832">MNTPAMPAALAAEDFRRARLLPLALGSFAIGTEAFMIAPLLPALAADLGVGVPAAGQLVTVFACVYGIGSPVLTALVGALDRRRLLLACLALFMLGNLAGALAGSFALLMAARVLMALAAGLYMPNANATATQLVGPAFRGRALAVIAGGQSLAIALGVPVVALLGDRLGWRMSFAVVALLAALGVAALLRLDRVAPAGGAPSLGARLALLRAPGLARACAVTLLWAVGAYLMLTYLAQYLADVLGVGGATVGLFMGLWGIASASGVFLSGGLADRLGAPRVIAAALALLALAFATLGLLAWLKPGGLAGLLAVSGAIVVWGLSVWGFFPAQQARLIGLAGIAAAPVVLSLNASFMYLGFSLGAGLGGLVLARFGSGALGWAAAGVELGALVLAVARGRR</sequence>
<dbReference type="InterPro" id="IPR011701">
    <property type="entry name" value="MFS"/>
</dbReference>
<dbReference type="SUPFAM" id="SSF103473">
    <property type="entry name" value="MFS general substrate transporter"/>
    <property type="match status" value="1"/>
</dbReference>
<dbReference type="Gene3D" id="1.20.1250.20">
    <property type="entry name" value="MFS general substrate transporter like domains"/>
    <property type="match status" value="1"/>
</dbReference>
<evidence type="ECO:0000256" key="3">
    <source>
        <dbReference type="ARBA" id="ARBA00022692"/>
    </source>
</evidence>
<feature type="transmembrane region" description="Helical" evidence="6">
    <location>
        <begin position="216"/>
        <end position="238"/>
    </location>
</feature>
<dbReference type="PROSITE" id="PS50850">
    <property type="entry name" value="MFS"/>
    <property type="match status" value="1"/>
</dbReference>
<dbReference type="InterPro" id="IPR020846">
    <property type="entry name" value="MFS_dom"/>
</dbReference>
<feature type="transmembrane region" description="Helical" evidence="6">
    <location>
        <begin position="282"/>
        <end position="303"/>
    </location>
</feature>
<feature type="transmembrane region" description="Helical" evidence="6">
    <location>
        <begin position="54"/>
        <end position="78"/>
    </location>
</feature>